<accession>A0A084QVF6</accession>
<name>A0A084QVF6_STAC4</name>
<dbReference type="AlphaFoldDB" id="A0A084QVF6"/>
<evidence type="ECO:0000256" key="1">
    <source>
        <dbReference type="SAM" id="Phobius"/>
    </source>
</evidence>
<keyword evidence="1" id="KW-0812">Transmembrane</keyword>
<protein>
    <submittedName>
        <fullName evidence="2">Uncharacterized protein</fullName>
    </submittedName>
</protein>
<dbReference type="HOGENOM" id="CLU_1355444_0_0_1"/>
<feature type="transmembrane region" description="Helical" evidence="1">
    <location>
        <begin position="82"/>
        <end position="103"/>
    </location>
</feature>
<evidence type="ECO:0000313" key="2">
    <source>
        <dbReference type="EMBL" id="KFA67941.1"/>
    </source>
</evidence>
<reference evidence="2 3" key="1">
    <citation type="journal article" date="2014" name="BMC Genomics">
        <title>Comparative genome sequencing reveals chemotype-specific gene clusters in the toxigenic black mold Stachybotrys.</title>
        <authorList>
            <person name="Semeiks J."/>
            <person name="Borek D."/>
            <person name="Otwinowski Z."/>
            <person name="Grishin N.V."/>
        </authorList>
    </citation>
    <scope>NUCLEOTIDE SEQUENCE [LARGE SCALE GENOMIC DNA]</scope>
    <source>
        <strain evidence="2 3">IBT 40285</strain>
    </source>
</reference>
<dbReference type="Proteomes" id="UP000028524">
    <property type="component" value="Unassembled WGS sequence"/>
</dbReference>
<gene>
    <name evidence="2" type="ORF">S40285_10353</name>
</gene>
<keyword evidence="3" id="KW-1185">Reference proteome</keyword>
<keyword evidence="1" id="KW-0472">Membrane</keyword>
<evidence type="ECO:0000313" key="3">
    <source>
        <dbReference type="Proteomes" id="UP000028524"/>
    </source>
</evidence>
<proteinExistence type="predicted"/>
<dbReference type="EMBL" id="KL660073">
    <property type="protein sequence ID" value="KFA67941.1"/>
    <property type="molecule type" value="Genomic_DNA"/>
</dbReference>
<sequence>MFTPTCGACKRPPYGDFFGPATTVFVEIPSKSRPGTGLPSTESMQLFAQPTNSILLEHHVFSMSLMFYRKTVRFCRMSVREIFRLLLPLSMDAVMTLFTTINGRYMGPFLPYFLFLFFYHVSIILRMPGALPDISVLLAQLRQNLRTAPGLGLQFPEDLDLSTIPPPPLPSYLLFFPSSAGTTATAATEETAPRGTKRKFED</sequence>
<organism evidence="2 3">
    <name type="scientific">Stachybotrys chlorohalonatus (strain IBT 40285)</name>
    <dbReference type="NCBI Taxonomy" id="1283841"/>
    <lineage>
        <taxon>Eukaryota</taxon>
        <taxon>Fungi</taxon>
        <taxon>Dikarya</taxon>
        <taxon>Ascomycota</taxon>
        <taxon>Pezizomycotina</taxon>
        <taxon>Sordariomycetes</taxon>
        <taxon>Hypocreomycetidae</taxon>
        <taxon>Hypocreales</taxon>
        <taxon>Stachybotryaceae</taxon>
        <taxon>Stachybotrys</taxon>
    </lineage>
</organism>
<dbReference type="InParanoid" id="A0A084QVF6"/>
<keyword evidence="1" id="KW-1133">Transmembrane helix</keyword>